<dbReference type="GO" id="GO:0051225">
    <property type="term" value="P:spindle assembly"/>
    <property type="evidence" value="ECO:0007669"/>
    <property type="project" value="InterPro"/>
</dbReference>
<feature type="region of interest" description="Disordered" evidence="1">
    <location>
        <begin position="147"/>
        <end position="166"/>
    </location>
</feature>
<dbReference type="GO" id="GO:0051011">
    <property type="term" value="F:microtubule minus-end binding"/>
    <property type="evidence" value="ECO:0007669"/>
    <property type="project" value="TreeGrafter"/>
</dbReference>
<dbReference type="GO" id="GO:0070652">
    <property type="term" value="C:HAUS complex"/>
    <property type="evidence" value="ECO:0007669"/>
    <property type="project" value="InterPro"/>
</dbReference>
<organism evidence="2">
    <name type="scientific">Salvia splendens</name>
    <name type="common">Scarlet sage</name>
    <dbReference type="NCBI Taxonomy" id="180675"/>
    <lineage>
        <taxon>Eukaryota</taxon>
        <taxon>Viridiplantae</taxon>
        <taxon>Streptophyta</taxon>
        <taxon>Embryophyta</taxon>
        <taxon>Tracheophyta</taxon>
        <taxon>Spermatophyta</taxon>
        <taxon>Magnoliopsida</taxon>
        <taxon>eudicotyledons</taxon>
        <taxon>Gunneridae</taxon>
        <taxon>Pentapetalae</taxon>
        <taxon>asterids</taxon>
        <taxon>lamiids</taxon>
        <taxon>Lamiales</taxon>
        <taxon>Lamiaceae</taxon>
        <taxon>Nepetoideae</taxon>
        <taxon>Mentheae</taxon>
        <taxon>Salviinae</taxon>
        <taxon>Salvia</taxon>
        <taxon>Salvia subgen. Calosphace</taxon>
        <taxon>core Calosphace</taxon>
    </lineage>
</organism>
<protein>
    <recommendedName>
        <fullName evidence="4">AUGMIN subunit 4-like</fullName>
    </recommendedName>
</protein>
<evidence type="ECO:0000313" key="2">
    <source>
        <dbReference type="EMBL" id="KAG6393745.1"/>
    </source>
</evidence>
<feature type="compositionally biased region" description="Low complexity" evidence="1">
    <location>
        <begin position="148"/>
        <end position="166"/>
    </location>
</feature>
<reference evidence="2" key="1">
    <citation type="submission" date="2018-01" db="EMBL/GenBank/DDBJ databases">
        <authorList>
            <person name="Mao J.F."/>
        </authorList>
    </citation>
    <scope>NUCLEOTIDE SEQUENCE</scope>
    <source>
        <strain evidence="2">Huo1</strain>
        <tissue evidence="2">Leaf</tissue>
    </source>
</reference>
<sequence length="253" mass="27693">MAKIFASQNLPSDIAQVMDQLERHCLAPDGSLISKSTYYDLQLAREEMCKERQRYLEAMAIYIEAIAMVEEYQQAVSVANLGGIRDIQGLYPQLGLKSLPQVYETLEHRMVVAEAAQKLRLPLISKDGEIHEEEIEKWSVASRSSLDSTSTGVTISSSTNSTNHTNLSAIGAGTSANIPVSFGATDSSEPEVGGVPNRFLGITPAYLWQTQLQQAPLSMDITEYQVLLAREIASRLDAKCDKVAEAIVIDDIG</sequence>
<reference evidence="2" key="2">
    <citation type="submission" date="2020-08" db="EMBL/GenBank/DDBJ databases">
        <title>Plant Genome Project.</title>
        <authorList>
            <person name="Zhang R.-G."/>
        </authorList>
    </citation>
    <scope>NUCLEOTIDE SEQUENCE</scope>
    <source>
        <strain evidence="2">Huo1</strain>
        <tissue evidence="2">Leaf</tissue>
    </source>
</reference>
<keyword evidence="3" id="KW-1185">Reference proteome</keyword>
<dbReference type="InterPro" id="IPR029327">
    <property type="entry name" value="HAUS4"/>
</dbReference>
<dbReference type="AlphaFoldDB" id="A0A8X8WFG9"/>
<dbReference type="PANTHER" id="PTHR16219">
    <property type="entry name" value="AUGMIN SUBUNIT 4 FAMILY MEMBER"/>
    <property type="match status" value="1"/>
</dbReference>
<dbReference type="Pfam" id="PF14735">
    <property type="entry name" value="HAUS4"/>
    <property type="match status" value="1"/>
</dbReference>
<accession>A0A8X8WFG9</accession>
<dbReference type="EMBL" id="PNBA02000017">
    <property type="protein sequence ID" value="KAG6393745.1"/>
    <property type="molecule type" value="Genomic_DNA"/>
</dbReference>
<gene>
    <name evidence="2" type="ORF">SASPL_144314</name>
</gene>
<proteinExistence type="predicted"/>
<comment type="caution">
    <text evidence="2">The sequence shown here is derived from an EMBL/GenBank/DDBJ whole genome shotgun (WGS) entry which is preliminary data.</text>
</comment>
<dbReference type="Proteomes" id="UP000298416">
    <property type="component" value="Unassembled WGS sequence"/>
</dbReference>
<evidence type="ECO:0008006" key="4">
    <source>
        <dbReference type="Google" id="ProtNLM"/>
    </source>
</evidence>
<dbReference type="PANTHER" id="PTHR16219:SF1">
    <property type="entry name" value="HAUS AUGMIN-LIKE COMPLEX SUBUNIT 4"/>
    <property type="match status" value="1"/>
</dbReference>
<evidence type="ECO:0000313" key="3">
    <source>
        <dbReference type="Proteomes" id="UP000298416"/>
    </source>
</evidence>
<evidence type="ECO:0000256" key="1">
    <source>
        <dbReference type="SAM" id="MobiDB-lite"/>
    </source>
</evidence>
<name>A0A8X8WFG9_SALSN</name>